<dbReference type="RefSeq" id="WP_112411595.1">
    <property type="nucleotide sequence ID" value="NZ_JAVDUP010000002.1"/>
</dbReference>
<dbReference type="GO" id="GO:0004462">
    <property type="term" value="F:lactoylglutathione lyase activity"/>
    <property type="evidence" value="ECO:0007669"/>
    <property type="project" value="UniProtKB-EC"/>
</dbReference>
<evidence type="ECO:0000313" key="3">
    <source>
        <dbReference type="Proteomes" id="UP001250791"/>
    </source>
</evidence>
<dbReference type="Pfam" id="PF00903">
    <property type="entry name" value="Glyoxalase"/>
    <property type="match status" value="1"/>
</dbReference>
<evidence type="ECO:0000313" key="2">
    <source>
        <dbReference type="EMBL" id="MDR6900335.1"/>
    </source>
</evidence>
<comment type="caution">
    <text evidence="2">The sequence shown here is derived from an EMBL/GenBank/DDBJ whole genome shotgun (WGS) entry which is preliminary data.</text>
</comment>
<feature type="domain" description="VOC" evidence="1">
    <location>
        <begin position="2"/>
        <end position="127"/>
    </location>
</feature>
<reference evidence="2 3" key="1">
    <citation type="submission" date="2023-07" db="EMBL/GenBank/DDBJ databases">
        <title>Sorghum-associated microbial communities from plants grown in Nebraska, USA.</title>
        <authorList>
            <person name="Schachtman D."/>
        </authorList>
    </citation>
    <scope>NUCLEOTIDE SEQUENCE [LARGE SCALE GENOMIC DNA]</scope>
    <source>
        <strain evidence="2 3">3199</strain>
    </source>
</reference>
<dbReference type="InterPro" id="IPR051332">
    <property type="entry name" value="Fosfomycin_Res_Enzymes"/>
</dbReference>
<sequence length="127" mass="14045">MRIAHTALWTHDLDAAASFWETYFGATVGEPYRSQRRPGFVSRFISLPESNAQIELMTGPWLPCDPQSERIGWDHIAISLGSKAAVDALAERCKTDNCLKSTPRTTGDGFYEAVITMPEGTPVEITI</sequence>
<dbReference type="InterPro" id="IPR037523">
    <property type="entry name" value="VOC_core"/>
</dbReference>
<dbReference type="PANTHER" id="PTHR36113">
    <property type="entry name" value="LYASE, PUTATIVE-RELATED-RELATED"/>
    <property type="match status" value="1"/>
</dbReference>
<organism evidence="2 3">
    <name type="scientific">Rhizobium miluonense</name>
    <dbReference type="NCBI Taxonomy" id="411945"/>
    <lineage>
        <taxon>Bacteria</taxon>
        <taxon>Pseudomonadati</taxon>
        <taxon>Pseudomonadota</taxon>
        <taxon>Alphaproteobacteria</taxon>
        <taxon>Hyphomicrobiales</taxon>
        <taxon>Rhizobiaceae</taxon>
        <taxon>Rhizobium/Agrobacterium group</taxon>
        <taxon>Rhizobium</taxon>
    </lineage>
</organism>
<dbReference type="PROSITE" id="PS51819">
    <property type="entry name" value="VOC"/>
    <property type="match status" value="1"/>
</dbReference>
<keyword evidence="2" id="KW-0456">Lyase</keyword>
<dbReference type="SUPFAM" id="SSF54593">
    <property type="entry name" value="Glyoxalase/Bleomycin resistance protein/Dihydroxybiphenyl dioxygenase"/>
    <property type="match status" value="1"/>
</dbReference>
<dbReference type="InterPro" id="IPR029068">
    <property type="entry name" value="Glyas_Bleomycin-R_OHBP_Dase"/>
</dbReference>
<name>A0ABU1SMX1_9HYPH</name>
<evidence type="ECO:0000259" key="1">
    <source>
        <dbReference type="PROSITE" id="PS51819"/>
    </source>
</evidence>
<dbReference type="PANTHER" id="PTHR36113:SF1">
    <property type="entry name" value="GLYOXALASE_BLEOMYCIN RESISTANCE PROTEIN_DIOXYGENASE"/>
    <property type="match status" value="1"/>
</dbReference>
<accession>A0ABU1SMX1</accession>
<dbReference type="Gene3D" id="3.10.180.10">
    <property type="entry name" value="2,3-Dihydroxybiphenyl 1,2-Dioxygenase, domain 1"/>
    <property type="match status" value="1"/>
</dbReference>
<dbReference type="Proteomes" id="UP001250791">
    <property type="component" value="Unassembled WGS sequence"/>
</dbReference>
<protein>
    <submittedName>
        <fullName evidence="2">Lactoylglutathione lyase</fullName>
        <ecNumber evidence="2">4.4.1.5</ecNumber>
    </submittedName>
</protein>
<proteinExistence type="predicted"/>
<gene>
    <name evidence="2" type="ORF">J2W52_001950</name>
</gene>
<dbReference type="EMBL" id="JAVDUP010000002">
    <property type="protein sequence ID" value="MDR6900335.1"/>
    <property type="molecule type" value="Genomic_DNA"/>
</dbReference>
<dbReference type="EC" id="4.4.1.5" evidence="2"/>
<dbReference type="InterPro" id="IPR004360">
    <property type="entry name" value="Glyas_Fos-R_dOase_dom"/>
</dbReference>
<keyword evidence="3" id="KW-1185">Reference proteome</keyword>